<organism evidence="1 2">
    <name type="scientific">Sousa chinensis</name>
    <name type="common">Indo-pacific humpbacked dolphin</name>
    <name type="synonym">Steno chinensis</name>
    <dbReference type="NCBI Taxonomy" id="103600"/>
    <lineage>
        <taxon>Eukaryota</taxon>
        <taxon>Metazoa</taxon>
        <taxon>Chordata</taxon>
        <taxon>Craniata</taxon>
        <taxon>Vertebrata</taxon>
        <taxon>Euteleostomi</taxon>
        <taxon>Mammalia</taxon>
        <taxon>Eutheria</taxon>
        <taxon>Laurasiatheria</taxon>
        <taxon>Artiodactyla</taxon>
        <taxon>Whippomorpha</taxon>
        <taxon>Cetacea</taxon>
        <taxon>Odontoceti</taxon>
        <taxon>Delphinidae</taxon>
        <taxon>Sousa</taxon>
    </lineage>
</organism>
<dbReference type="GO" id="GO:0003735">
    <property type="term" value="F:structural constituent of ribosome"/>
    <property type="evidence" value="ECO:0007669"/>
    <property type="project" value="InterPro"/>
</dbReference>
<accession>A0A484H1U9</accession>
<evidence type="ECO:0000313" key="2">
    <source>
        <dbReference type="Proteomes" id="UP000295264"/>
    </source>
</evidence>
<dbReference type="EMBL" id="QWLN02000783">
    <property type="protein sequence ID" value="TEA41982.1"/>
    <property type="molecule type" value="Genomic_DNA"/>
</dbReference>
<sequence>MTVPTLANSQKVVTIVSITKARSFFCLAFPQWTIKRIITIFTAGILHSVGQRPAGRLQTVTKGIEPLICTDLIHHKFTRSRIPDKVFQPSPADHEKYGGDPKHLHKLHIVTRIRTRKRHPFGKKVTIKMLGLEKAPIPQVHKNIPSVKAKKKVVEHLKRIKIKSLKLPQGLAAKEDMRNACLMNTGELVVHGI</sequence>
<gene>
    <name evidence="1" type="ORF">DBR06_SOUSAS12610029</name>
</gene>
<protein>
    <recommendedName>
        <fullName evidence="3">39S ribosomal protein L30, mitochondrial</fullName>
    </recommendedName>
</protein>
<dbReference type="Proteomes" id="UP000295264">
    <property type="component" value="Unassembled WGS sequence"/>
</dbReference>
<dbReference type="GO" id="GO:0006412">
    <property type="term" value="P:translation"/>
    <property type="evidence" value="ECO:0007669"/>
    <property type="project" value="InterPro"/>
</dbReference>
<evidence type="ECO:0000313" key="1">
    <source>
        <dbReference type="EMBL" id="TEA41982.1"/>
    </source>
</evidence>
<keyword evidence="2" id="KW-1185">Reference proteome</keyword>
<dbReference type="PANTHER" id="PTHR15892:SF2">
    <property type="entry name" value="LARGE RIBOSOMAL SUBUNIT PROTEIN UL30M"/>
    <property type="match status" value="1"/>
</dbReference>
<reference evidence="1 2" key="1">
    <citation type="journal article" date="2018" name="Genomics">
        <title>Molecular footprints of inshore aquatic adaptation in Indo-Pacific humpback dolphin (Sousa chinensis).</title>
        <authorList>
            <person name="Ming Y."/>
            <person name="Jian J."/>
            <person name="Yu F."/>
            <person name="Yu X."/>
            <person name="Wang J."/>
            <person name="Liu W."/>
        </authorList>
    </citation>
    <scope>NUCLEOTIDE SEQUENCE [LARGE SCALE GENOMIC DNA]</scope>
    <source>
        <strain evidence="1">MY-2018</strain>
        <tissue evidence="1">Skin</tissue>
    </source>
</reference>
<comment type="caution">
    <text evidence="1">The sequence shown here is derived from an EMBL/GenBank/DDBJ whole genome shotgun (WGS) entry which is preliminary data.</text>
</comment>
<dbReference type="GO" id="GO:0005739">
    <property type="term" value="C:mitochondrion"/>
    <property type="evidence" value="ECO:0007669"/>
    <property type="project" value="TreeGrafter"/>
</dbReference>
<name>A0A484H1U9_SOUCH</name>
<dbReference type="PANTHER" id="PTHR15892">
    <property type="entry name" value="MITOCHONDRIAL RIBOSOMAL PROTEIN L30"/>
    <property type="match status" value="1"/>
</dbReference>
<dbReference type="AlphaFoldDB" id="A0A484H1U9"/>
<dbReference type="InterPro" id="IPR036919">
    <property type="entry name" value="Ribo_uL30_ferredoxin-like_sf"/>
</dbReference>
<proteinExistence type="predicted"/>
<dbReference type="GO" id="GO:0015934">
    <property type="term" value="C:large ribosomal subunit"/>
    <property type="evidence" value="ECO:0007669"/>
    <property type="project" value="InterPro"/>
</dbReference>
<dbReference type="SUPFAM" id="SSF55129">
    <property type="entry name" value="Ribosomal protein L30p/L7e"/>
    <property type="match status" value="1"/>
</dbReference>
<evidence type="ECO:0008006" key="3">
    <source>
        <dbReference type="Google" id="ProtNLM"/>
    </source>
</evidence>
<dbReference type="InterPro" id="IPR005996">
    <property type="entry name" value="Ribosomal_uL30_bac-type"/>
</dbReference>